<dbReference type="Proteomes" id="UP000652761">
    <property type="component" value="Unassembled WGS sequence"/>
</dbReference>
<evidence type="ECO:0000313" key="2">
    <source>
        <dbReference type="Proteomes" id="UP000652761"/>
    </source>
</evidence>
<evidence type="ECO:0000313" key="1">
    <source>
        <dbReference type="EMBL" id="MQM04616.1"/>
    </source>
</evidence>
<sequence>MPNRLFFLVALLVVCHRYYTVMNFGNCFQQVQK</sequence>
<reference evidence="1" key="1">
    <citation type="submission" date="2017-07" db="EMBL/GenBank/DDBJ databases">
        <title>Taro Niue Genome Assembly and Annotation.</title>
        <authorList>
            <person name="Atibalentja N."/>
            <person name="Keating K."/>
            <person name="Fields C.J."/>
        </authorList>
    </citation>
    <scope>NUCLEOTIDE SEQUENCE</scope>
    <source>
        <strain evidence="1">Niue_2</strain>
        <tissue evidence="1">Leaf</tissue>
    </source>
</reference>
<protein>
    <submittedName>
        <fullName evidence="1">Uncharacterized protein</fullName>
    </submittedName>
</protein>
<accession>A0A843W9P7</accession>
<gene>
    <name evidence="1" type="ORF">Taro_037418</name>
</gene>
<name>A0A843W9P7_COLES</name>
<dbReference type="EMBL" id="NMUH01003253">
    <property type="protein sequence ID" value="MQM04616.1"/>
    <property type="molecule type" value="Genomic_DNA"/>
</dbReference>
<dbReference type="AlphaFoldDB" id="A0A843W9P7"/>
<proteinExistence type="predicted"/>
<keyword evidence="2" id="KW-1185">Reference proteome</keyword>
<comment type="caution">
    <text evidence="1">The sequence shown here is derived from an EMBL/GenBank/DDBJ whole genome shotgun (WGS) entry which is preliminary data.</text>
</comment>
<organism evidence="1 2">
    <name type="scientific">Colocasia esculenta</name>
    <name type="common">Wild taro</name>
    <name type="synonym">Arum esculentum</name>
    <dbReference type="NCBI Taxonomy" id="4460"/>
    <lineage>
        <taxon>Eukaryota</taxon>
        <taxon>Viridiplantae</taxon>
        <taxon>Streptophyta</taxon>
        <taxon>Embryophyta</taxon>
        <taxon>Tracheophyta</taxon>
        <taxon>Spermatophyta</taxon>
        <taxon>Magnoliopsida</taxon>
        <taxon>Liliopsida</taxon>
        <taxon>Araceae</taxon>
        <taxon>Aroideae</taxon>
        <taxon>Colocasieae</taxon>
        <taxon>Colocasia</taxon>
    </lineage>
</organism>